<evidence type="ECO:0000256" key="3">
    <source>
        <dbReference type="SAM" id="Coils"/>
    </source>
</evidence>
<dbReference type="InterPro" id="IPR004401">
    <property type="entry name" value="YbaB/EbfC"/>
</dbReference>
<name>A0A380MYT9_9GAMM</name>
<gene>
    <name evidence="4" type="primary">ybaB</name>
    <name evidence="4" type="ORF">NCTC13337_02589</name>
</gene>
<evidence type="ECO:0000313" key="5">
    <source>
        <dbReference type="Proteomes" id="UP000254601"/>
    </source>
</evidence>
<feature type="coiled-coil region" evidence="3">
    <location>
        <begin position="6"/>
        <end position="33"/>
    </location>
</feature>
<dbReference type="Gene3D" id="3.30.1310.10">
    <property type="entry name" value="Nucleoid-associated protein YbaB-like domain"/>
    <property type="match status" value="1"/>
</dbReference>
<dbReference type="Pfam" id="PF02575">
    <property type="entry name" value="YbaB_DNA_bd"/>
    <property type="match status" value="1"/>
</dbReference>
<evidence type="ECO:0000256" key="1">
    <source>
        <dbReference type="ARBA" id="ARBA00023125"/>
    </source>
</evidence>
<dbReference type="NCBIfam" id="TIGR00103">
    <property type="entry name" value="DNA_YbaB_EbfC"/>
    <property type="match status" value="1"/>
</dbReference>
<dbReference type="PANTHER" id="PTHR33449">
    <property type="entry name" value="NUCLEOID-ASSOCIATED PROTEIN YBAB"/>
    <property type="match status" value="1"/>
</dbReference>
<sequence length="108" mass="11495">MLKGGLGGMMKKAQEMQENMQKMQEELATKTVIGQAGAGAVEIIMNGHFSCQRVTLSEEALKEDKEILEALIAAAVNDAAEKVKALTQTEMGSLTAGLNLPAGFKLPF</sequence>
<evidence type="ECO:0000256" key="2">
    <source>
        <dbReference type="HAMAP-Rule" id="MF_00274"/>
    </source>
</evidence>
<comment type="subunit">
    <text evidence="2">Homodimer.</text>
</comment>
<comment type="similarity">
    <text evidence="2">Belongs to the YbaB/EbfC family.</text>
</comment>
<dbReference type="OrthoDB" id="9808738at2"/>
<dbReference type="AlphaFoldDB" id="A0A380MYT9"/>
<dbReference type="Proteomes" id="UP000254601">
    <property type="component" value="Unassembled WGS sequence"/>
</dbReference>
<dbReference type="InterPro" id="IPR036894">
    <property type="entry name" value="YbaB-like_sf"/>
</dbReference>
<dbReference type="EMBL" id="UHIC01000001">
    <property type="protein sequence ID" value="SUO97730.1"/>
    <property type="molecule type" value="Genomic_DNA"/>
</dbReference>
<keyword evidence="1 2" id="KW-0238">DNA-binding</keyword>
<dbReference type="RefSeq" id="WP_072577117.1">
    <property type="nucleotide sequence ID" value="NZ_LWHB01000133.1"/>
</dbReference>
<dbReference type="PANTHER" id="PTHR33449:SF1">
    <property type="entry name" value="NUCLEOID-ASSOCIATED PROTEIN YBAB"/>
    <property type="match status" value="1"/>
</dbReference>
<protein>
    <recommendedName>
        <fullName evidence="2">Nucleoid-associated protein NCTC13337_02589</fullName>
    </recommendedName>
</protein>
<dbReference type="GO" id="GO:0043590">
    <property type="term" value="C:bacterial nucleoid"/>
    <property type="evidence" value="ECO:0007669"/>
    <property type="project" value="UniProtKB-UniRule"/>
</dbReference>
<comment type="function">
    <text evidence="2">Binds to DNA and alters its conformation. May be involved in regulation of gene expression, nucleoid organization and DNA protection.</text>
</comment>
<comment type="subcellular location">
    <subcellularLocation>
        <location evidence="2">Cytoplasm</location>
        <location evidence="2">Nucleoid</location>
    </subcellularLocation>
</comment>
<proteinExistence type="inferred from homology"/>
<dbReference type="HAMAP" id="MF_00274">
    <property type="entry name" value="DNA_YbaB_EbfC"/>
    <property type="match status" value="1"/>
</dbReference>
<keyword evidence="3" id="KW-0175">Coiled coil</keyword>
<reference evidence="4 5" key="1">
    <citation type="submission" date="2018-06" db="EMBL/GenBank/DDBJ databases">
        <authorList>
            <consortium name="Pathogen Informatics"/>
            <person name="Doyle S."/>
        </authorList>
    </citation>
    <scope>NUCLEOTIDE SEQUENCE [LARGE SCALE GENOMIC DNA]</scope>
    <source>
        <strain evidence="4 5">NCTC13337</strain>
    </source>
</reference>
<dbReference type="GO" id="GO:0003677">
    <property type="term" value="F:DNA binding"/>
    <property type="evidence" value="ECO:0007669"/>
    <property type="project" value="UniProtKB-UniRule"/>
</dbReference>
<organism evidence="4 5">
    <name type="scientific">Suttonella ornithocola</name>
    <dbReference type="NCBI Taxonomy" id="279832"/>
    <lineage>
        <taxon>Bacteria</taxon>
        <taxon>Pseudomonadati</taxon>
        <taxon>Pseudomonadota</taxon>
        <taxon>Gammaproteobacteria</taxon>
        <taxon>Cardiobacteriales</taxon>
        <taxon>Cardiobacteriaceae</taxon>
        <taxon>Suttonella</taxon>
    </lineage>
</organism>
<accession>A0A380MYT9</accession>
<keyword evidence="2" id="KW-0963">Cytoplasm</keyword>
<dbReference type="GO" id="GO:0005829">
    <property type="term" value="C:cytosol"/>
    <property type="evidence" value="ECO:0007669"/>
    <property type="project" value="TreeGrafter"/>
</dbReference>
<keyword evidence="5" id="KW-1185">Reference proteome</keyword>
<dbReference type="SUPFAM" id="SSF82607">
    <property type="entry name" value="YbaB-like"/>
    <property type="match status" value="1"/>
</dbReference>
<dbReference type="PIRSF" id="PIRSF004555">
    <property type="entry name" value="UCP004555"/>
    <property type="match status" value="1"/>
</dbReference>
<evidence type="ECO:0000313" key="4">
    <source>
        <dbReference type="EMBL" id="SUO97730.1"/>
    </source>
</evidence>